<proteinExistence type="inferred from homology"/>
<evidence type="ECO:0000256" key="1">
    <source>
        <dbReference type="ARBA" id="ARBA00022448"/>
    </source>
</evidence>
<evidence type="ECO:0000256" key="3">
    <source>
        <dbReference type="ARBA" id="ARBA00022723"/>
    </source>
</evidence>
<dbReference type="EMBL" id="SJPM01000001">
    <property type="protein sequence ID" value="TWU03579.1"/>
    <property type="molecule type" value="Genomic_DNA"/>
</dbReference>
<dbReference type="Proteomes" id="UP000316213">
    <property type="component" value="Unassembled WGS sequence"/>
</dbReference>
<keyword evidence="2 6" id="KW-1003">Cell membrane</keyword>
<comment type="subcellular location">
    <subcellularLocation>
        <location evidence="6">Cell membrane</location>
        <topology evidence="6">Peripheral membrane protein</topology>
    </subcellularLocation>
</comment>
<sequence>MNALATEPMIAEIPDSHHCSAAARFAQTLAGVCGKITPVWPLDDYVAMNPYAGFADQTLIQCHQSFRRFCDGTLLMPMHYYAAQFSEGKVTRSDIAEAIRQTEESLVDSSELPSLAEIVFTLNQSLRRQASVIEFGTKNEPPEGRWGTAIIEEISRHCSAHYDQGQATWASPFRSRSLYDAWREMMKLDRKFEWMGVSQFRQFVSELPDDPADAILALLIRLNVPESQWESFLLSRAFTVPGWSAWAKYQGVMAERSGGIADEDLIGLLAIRLAYDTALGHPISYCDHLRSEPASADVWVRTILLRATEIAIQNRILESIKQARLERPLSTVSNAASIDPATSDTAKATNPLAQMVFCIDVRSERIRRHIEAVTSGIETFGFAGFFGLPIEFVPLGRQSGSGQVPVLLTPQFQVHETIAGVSDDEVETAAQQRAVIRSWRKSWKQFATSAVGCFSFVETTGLLSAGSLLSRTLRIDRSGWRGPSNPSRDAIGPNHQLRLTLANLEEQGITLPKRIEMATAVLTNLGITRDFARLVVFCGHASQTENNPLQAGLDCGACGGHSGESNARFAAMLINQPAVRAGLAETGIVIPESTHFLPAVHNTTTDEIVFYDLQDVPASHQNDLKELQEGTAAATRLTQAERMPLVASDSITDLLRRSLDWSEVRPEWGLAGNAAFIAAPRTFTESIDLNGRAFLHSYDESADPHSQVLETIMTAPLVVAHLINMQYYASTVDNEHFGSGSKTVHNIVGGFGVLSGNGGDLQTGLPIQSLHDGKKWIHEPVRLLGILAAHRSAIDGVLAKHAGLRQSILNGWLNLIAIEDGQPYRCTHTGQWEAV</sequence>
<comment type="similarity">
    <text evidence="6">Belongs to the inorganic carbon transporter (TC 9.A.2) DabA family.</text>
</comment>
<protein>
    <recommendedName>
        <fullName evidence="6">Probable inorganic carbon transporter subunit DabA</fullName>
    </recommendedName>
</protein>
<accession>A0A5C6AWR0</accession>
<comment type="function">
    <text evidence="6">Part of an energy-coupled inorganic carbon pump.</text>
</comment>
<keyword evidence="8" id="KW-1185">Reference proteome</keyword>
<dbReference type="PANTHER" id="PTHR38344:SF1">
    <property type="entry name" value="INORGANIC CARBON TRANSPORTER SUBUNIT DABA-RELATED"/>
    <property type="match status" value="1"/>
</dbReference>
<dbReference type="InterPro" id="IPR018752">
    <property type="entry name" value="DabA"/>
</dbReference>
<feature type="binding site" evidence="6">
    <location>
        <position position="540"/>
    </location>
    <ligand>
        <name>Zn(2+)</name>
        <dbReference type="ChEBI" id="CHEBI:29105"/>
    </ligand>
</feature>
<dbReference type="GO" id="GO:0005886">
    <property type="term" value="C:plasma membrane"/>
    <property type="evidence" value="ECO:0007669"/>
    <property type="project" value="UniProtKB-SubCell"/>
</dbReference>
<keyword evidence="4 6" id="KW-0862">Zinc</keyword>
<evidence type="ECO:0000256" key="5">
    <source>
        <dbReference type="ARBA" id="ARBA00023136"/>
    </source>
</evidence>
<dbReference type="GO" id="GO:0008270">
    <property type="term" value="F:zinc ion binding"/>
    <property type="evidence" value="ECO:0007669"/>
    <property type="project" value="UniProtKB-UniRule"/>
</dbReference>
<keyword evidence="5 6" id="KW-0472">Membrane</keyword>
<dbReference type="RefSeq" id="WP_146576068.1">
    <property type="nucleotide sequence ID" value="NZ_SJPM01000001.1"/>
</dbReference>
<dbReference type="HAMAP" id="MF_01871">
    <property type="entry name" value="DabA"/>
    <property type="match status" value="1"/>
</dbReference>
<comment type="cofactor">
    <cofactor evidence="6">
        <name>Zn(2+)</name>
        <dbReference type="ChEBI" id="CHEBI:29105"/>
    </cofactor>
</comment>
<reference evidence="7 8" key="1">
    <citation type="submission" date="2019-02" db="EMBL/GenBank/DDBJ databases">
        <title>Deep-cultivation of Planctomycetes and their phenomic and genomic characterization uncovers novel biology.</title>
        <authorList>
            <person name="Wiegand S."/>
            <person name="Jogler M."/>
            <person name="Boedeker C."/>
            <person name="Pinto D."/>
            <person name="Vollmers J."/>
            <person name="Rivas-Marin E."/>
            <person name="Kohn T."/>
            <person name="Peeters S.H."/>
            <person name="Heuer A."/>
            <person name="Rast P."/>
            <person name="Oberbeckmann S."/>
            <person name="Bunk B."/>
            <person name="Jeske O."/>
            <person name="Meyerdierks A."/>
            <person name="Storesund J.E."/>
            <person name="Kallscheuer N."/>
            <person name="Luecker S."/>
            <person name="Lage O.M."/>
            <person name="Pohl T."/>
            <person name="Merkel B.J."/>
            <person name="Hornburger P."/>
            <person name="Mueller R.-W."/>
            <person name="Bruemmer F."/>
            <person name="Labrenz M."/>
            <person name="Spormann A.M."/>
            <person name="Op Den Camp H."/>
            <person name="Overmann J."/>
            <person name="Amann R."/>
            <person name="Jetten M.S.M."/>
            <person name="Mascher T."/>
            <person name="Medema M.H."/>
            <person name="Devos D.P."/>
            <person name="Kaster A.-K."/>
            <person name="Ovreas L."/>
            <person name="Rohde M."/>
            <person name="Galperin M.Y."/>
            <person name="Jogler C."/>
        </authorList>
    </citation>
    <scope>NUCLEOTIDE SEQUENCE [LARGE SCALE GENOMIC DNA]</scope>
    <source>
        <strain evidence="7 8">Pla100</strain>
    </source>
</reference>
<comment type="subunit">
    <text evidence="6">Forms a complex with DabB.</text>
</comment>
<feature type="binding site" evidence="6">
    <location>
        <position position="555"/>
    </location>
    <ligand>
        <name>Zn(2+)</name>
        <dbReference type="ChEBI" id="CHEBI:29105"/>
    </ligand>
</feature>
<feature type="binding site" evidence="6">
    <location>
        <position position="358"/>
    </location>
    <ligand>
        <name>Zn(2+)</name>
        <dbReference type="ChEBI" id="CHEBI:29105"/>
    </ligand>
</feature>
<name>A0A5C6AWR0_9BACT</name>
<keyword evidence="3 6" id="KW-0479">Metal-binding</keyword>
<evidence type="ECO:0000256" key="2">
    <source>
        <dbReference type="ARBA" id="ARBA00022475"/>
    </source>
</evidence>
<dbReference type="PANTHER" id="PTHR38344">
    <property type="entry name" value="UPF0753 PROTEIN AQ_863"/>
    <property type="match status" value="1"/>
</dbReference>
<comment type="caution">
    <text evidence="7">The sequence shown here is derived from an EMBL/GenBank/DDBJ whole genome shotgun (WGS) entry which is preliminary data.</text>
</comment>
<dbReference type="OrthoDB" id="9805101at2"/>
<dbReference type="Pfam" id="PF10070">
    <property type="entry name" value="DabA"/>
    <property type="match status" value="1"/>
</dbReference>
<evidence type="ECO:0000256" key="6">
    <source>
        <dbReference type="HAMAP-Rule" id="MF_01871"/>
    </source>
</evidence>
<organism evidence="7 8">
    <name type="scientific">Neorhodopirellula pilleata</name>
    <dbReference type="NCBI Taxonomy" id="2714738"/>
    <lineage>
        <taxon>Bacteria</taxon>
        <taxon>Pseudomonadati</taxon>
        <taxon>Planctomycetota</taxon>
        <taxon>Planctomycetia</taxon>
        <taxon>Pirellulales</taxon>
        <taxon>Pirellulaceae</taxon>
        <taxon>Neorhodopirellula</taxon>
    </lineage>
</organism>
<gene>
    <name evidence="6" type="primary">dabA</name>
    <name evidence="7" type="ORF">Pla100_05060</name>
</gene>
<evidence type="ECO:0000313" key="7">
    <source>
        <dbReference type="EMBL" id="TWU03579.1"/>
    </source>
</evidence>
<dbReference type="AlphaFoldDB" id="A0A5C6AWR0"/>
<evidence type="ECO:0000256" key="4">
    <source>
        <dbReference type="ARBA" id="ARBA00022833"/>
    </source>
</evidence>
<keyword evidence="1 6" id="KW-0813">Transport</keyword>
<feature type="binding site" evidence="6">
    <location>
        <position position="360"/>
    </location>
    <ligand>
        <name>Zn(2+)</name>
        <dbReference type="ChEBI" id="CHEBI:29105"/>
    </ligand>
</feature>
<evidence type="ECO:0000313" key="8">
    <source>
        <dbReference type="Proteomes" id="UP000316213"/>
    </source>
</evidence>